<accession>A0A9W9W0I2</accession>
<feature type="signal peptide" evidence="1">
    <location>
        <begin position="1"/>
        <end position="19"/>
    </location>
</feature>
<dbReference type="InterPro" id="IPR015131">
    <property type="entry name" value="Killer_tox_Kp4"/>
</dbReference>
<dbReference type="Pfam" id="PF09044">
    <property type="entry name" value="Kp4"/>
    <property type="match status" value="1"/>
</dbReference>
<keyword evidence="4" id="KW-1185">Reference proteome</keyword>
<dbReference type="AlphaFoldDB" id="A0A9W9W0I2"/>
<gene>
    <name evidence="3" type="ORF">N7509_006481</name>
</gene>
<feature type="domain" description="Killer toxin Kp4" evidence="2">
    <location>
        <begin position="9"/>
        <end position="124"/>
    </location>
</feature>
<comment type="caution">
    <text evidence="3">The sequence shown here is derived from an EMBL/GenBank/DDBJ whole genome shotgun (WGS) entry which is preliminary data.</text>
</comment>
<sequence>MRYSLGLIPALALSVSALGINCQGSSQCSDTGGRSTDILASVQKIDPNRTYFNEQRIACWESENHTGLCAFLQGTGGIQGSLIPELVQDLVNHGCTRCGSVPVFFNSGDNNINDHGELTINYVSSTGGCNGLC</sequence>
<evidence type="ECO:0000313" key="3">
    <source>
        <dbReference type="EMBL" id="KAJ5394694.1"/>
    </source>
</evidence>
<dbReference type="OrthoDB" id="4177994at2759"/>
<evidence type="ECO:0000256" key="1">
    <source>
        <dbReference type="SAM" id="SignalP"/>
    </source>
</evidence>
<reference evidence="3" key="2">
    <citation type="journal article" date="2023" name="IMA Fungus">
        <title>Comparative genomic study of the Penicillium genus elucidates a diverse pangenome and 15 lateral gene transfer events.</title>
        <authorList>
            <person name="Petersen C."/>
            <person name="Sorensen T."/>
            <person name="Nielsen M.R."/>
            <person name="Sondergaard T.E."/>
            <person name="Sorensen J.L."/>
            <person name="Fitzpatrick D.A."/>
            <person name="Frisvad J.C."/>
            <person name="Nielsen K.L."/>
        </authorList>
    </citation>
    <scope>NUCLEOTIDE SEQUENCE</scope>
    <source>
        <strain evidence="3">IBT 29677</strain>
    </source>
</reference>
<protein>
    <recommendedName>
        <fullName evidence="2">Killer toxin Kp4 domain-containing protein</fullName>
    </recommendedName>
</protein>
<dbReference type="GeneID" id="81370098"/>
<feature type="chain" id="PRO_5040805497" description="Killer toxin Kp4 domain-containing protein" evidence="1">
    <location>
        <begin position="20"/>
        <end position="133"/>
    </location>
</feature>
<dbReference type="EMBL" id="JAPZBU010000007">
    <property type="protein sequence ID" value="KAJ5394694.1"/>
    <property type="molecule type" value="Genomic_DNA"/>
</dbReference>
<keyword evidence="1" id="KW-0732">Signal</keyword>
<dbReference type="GO" id="GO:0005576">
    <property type="term" value="C:extracellular region"/>
    <property type="evidence" value="ECO:0007669"/>
    <property type="project" value="InterPro"/>
</dbReference>
<evidence type="ECO:0000313" key="4">
    <source>
        <dbReference type="Proteomes" id="UP001147747"/>
    </source>
</evidence>
<dbReference type="Proteomes" id="UP001147747">
    <property type="component" value="Unassembled WGS sequence"/>
</dbReference>
<proteinExistence type="predicted"/>
<dbReference type="RefSeq" id="XP_056488379.1">
    <property type="nucleotide sequence ID" value="XM_056631118.1"/>
</dbReference>
<dbReference type="SUPFAM" id="SSF55221">
    <property type="entry name" value="Yeast killer toxins"/>
    <property type="match status" value="1"/>
</dbReference>
<evidence type="ECO:0000259" key="2">
    <source>
        <dbReference type="Pfam" id="PF09044"/>
    </source>
</evidence>
<dbReference type="InterPro" id="IPR011329">
    <property type="entry name" value="Killer_tox_Kp4/SMK"/>
</dbReference>
<reference evidence="3" key="1">
    <citation type="submission" date="2022-12" db="EMBL/GenBank/DDBJ databases">
        <authorList>
            <person name="Petersen C."/>
        </authorList>
    </citation>
    <scope>NUCLEOTIDE SEQUENCE</scope>
    <source>
        <strain evidence="3">IBT 29677</strain>
    </source>
</reference>
<name>A0A9W9W0I2_9EURO</name>
<dbReference type="Gene3D" id="3.30.430.10">
    <property type="entry name" value="Killer Toxin P4, subunit A"/>
    <property type="match status" value="1"/>
</dbReference>
<organism evidence="3 4">
    <name type="scientific">Penicillium cosmopolitanum</name>
    <dbReference type="NCBI Taxonomy" id="1131564"/>
    <lineage>
        <taxon>Eukaryota</taxon>
        <taxon>Fungi</taxon>
        <taxon>Dikarya</taxon>
        <taxon>Ascomycota</taxon>
        <taxon>Pezizomycotina</taxon>
        <taxon>Eurotiomycetes</taxon>
        <taxon>Eurotiomycetidae</taxon>
        <taxon>Eurotiales</taxon>
        <taxon>Aspergillaceae</taxon>
        <taxon>Penicillium</taxon>
    </lineage>
</organism>